<reference evidence="2" key="1">
    <citation type="journal article" date="2014" name="Front. Microbiol.">
        <title>High frequency of phylogenetically diverse reductive dehalogenase-homologous genes in deep subseafloor sedimentary metagenomes.</title>
        <authorList>
            <person name="Kawai M."/>
            <person name="Futagami T."/>
            <person name="Toyoda A."/>
            <person name="Takaki Y."/>
            <person name="Nishi S."/>
            <person name="Hori S."/>
            <person name="Arai W."/>
            <person name="Tsubouchi T."/>
            <person name="Morono Y."/>
            <person name="Uchiyama I."/>
            <person name="Ito T."/>
            <person name="Fujiyama A."/>
            <person name="Inagaki F."/>
            <person name="Takami H."/>
        </authorList>
    </citation>
    <scope>NUCLEOTIDE SEQUENCE</scope>
    <source>
        <strain evidence="2">Expedition CK06-06</strain>
    </source>
</reference>
<dbReference type="SUPFAM" id="SSF56801">
    <property type="entry name" value="Acetyl-CoA synthetase-like"/>
    <property type="match status" value="1"/>
</dbReference>
<proteinExistence type="predicted"/>
<organism evidence="2">
    <name type="scientific">marine sediment metagenome</name>
    <dbReference type="NCBI Taxonomy" id="412755"/>
    <lineage>
        <taxon>unclassified sequences</taxon>
        <taxon>metagenomes</taxon>
        <taxon>ecological metagenomes</taxon>
    </lineage>
</organism>
<sequence length="161" mass="18843">MAQEQEFPKVGYNYQLILKYLLEHAAKMRPEGEIVYKDLFRGNYAQLYERCQRLSNALKGLGVKEGSKVICFEWNTHRFLEIYFAVPCMGAVLHMGNPLLTPEQMVYLINRVEDDILIFNKDFMSIIESISDRFKTVKHYIVLADDEKLPETTVHPISEYE</sequence>
<evidence type="ECO:0000313" key="2">
    <source>
        <dbReference type="EMBL" id="GAH87541.1"/>
    </source>
</evidence>
<dbReference type="AlphaFoldDB" id="X1IYM7"/>
<dbReference type="EMBL" id="BARU01040039">
    <property type="protein sequence ID" value="GAH87541.1"/>
    <property type="molecule type" value="Genomic_DNA"/>
</dbReference>
<evidence type="ECO:0000259" key="1">
    <source>
        <dbReference type="Pfam" id="PF00501"/>
    </source>
</evidence>
<comment type="caution">
    <text evidence="2">The sequence shown here is derived from an EMBL/GenBank/DDBJ whole genome shotgun (WGS) entry which is preliminary data.</text>
</comment>
<dbReference type="PANTHER" id="PTHR43767">
    <property type="entry name" value="LONG-CHAIN-FATTY-ACID--COA LIGASE"/>
    <property type="match status" value="1"/>
</dbReference>
<feature type="non-terminal residue" evidence="2">
    <location>
        <position position="161"/>
    </location>
</feature>
<protein>
    <recommendedName>
        <fullName evidence="1">AMP-dependent synthetase/ligase domain-containing protein</fullName>
    </recommendedName>
</protein>
<dbReference type="InterPro" id="IPR000873">
    <property type="entry name" value="AMP-dep_synth/lig_dom"/>
</dbReference>
<dbReference type="InterPro" id="IPR042099">
    <property type="entry name" value="ANL_N_sf"/>
</dbReference>
<dbReference type="Pfam" id="PF00501">
    <property type="entry name" value="AMP-binding"/>
    <property type="match status" value="1"/>
</dbReference>
<accession>X1IYM7</accession>
<dbReference type="Gene3D" id="3.40.50.12780">
    <property type="entry name" value="N-terminal domain of ligase-like"/>
    <property type="match status" value="1"/>
</dbReference>
<gene>
    <name evidence="2" type="ORF">S03H2_61962</name>
</gene>
<feature type="domain" description="AMP-dependent synthetase/ligase" evidence="1">
    <location>
        <begin position="22"/>
        <end position="151"/>
    </location>
</feature>
<dbReference type="PANTHER" id="PTHR43767:SF11">
    <property type="entry name" value="MEDIUM-CHAIN-FATTY-ACID--COA LIGASE"/>
    <property type="match status" value="1"/>
</dbReference>
<dbReference type="InterPro" id="IPR050237">
    <property type="entry name" value="ATP-dep_AMP-bd_enzyme"/>
</dbReference>
<name>X1IYM7_9ZZZZ</name>